<evidence type="ECO:0000259" key="1">
    <source>
        <dbReference type="PROSITE" id="PS51781"/>
    </source>
</evidence>
<dbReference type="PROSITE" id="PS51781">
    <property type="entry name" value="SH3B"/>
    <property type="match status" value="1"/>
</dbReference>
<feature type="domain" description="SH3b" evidence="1">
    <location>
        <begin position="28"/>
        <end position="98"/>
    </location>
</feature>
<sequence length="250" mass="26843">MKKGFLWVAGLYLLLGLGALQVATAGIYKIQRVSADDSLNVRSIAGVKGSSIVGTIPFDGTGVVLTGKQQQLGRATWVEVHWSGKSGWVNKYYLTEDRQILNNTSAVSASVSPQIPVRTVETAVTQPASVAQPPRPSTAQPAAGSSIFMRCGGTEPFWSMHVLESQLVVKIMDGPEYRAPVEFRKQSENNTSIAVVAGRKTDHGTLTAAFLQKVEMCSDNMSDKNYPYSVTAMLDGARAVSGCCEMSHAK</sequence>
<protein>
    <recommendedName>
        <fullName evidence="1">SH3b domain-containing protein</fullName>
    </recommendedName>
</protein>
<dbReference type="AlphaFoldDB" id="A0A6S6U7V1"/>
<proteinExistence type="predicted"/>
<accession>A0A6S6U7V1</accession>
<dbReference type="EMBL" id="CACVAT010000504">
    <property type="protein sequence ID" value="CAA6829206.1"/>
    <property type="molecule type" value="Genomic_DNA"/>
</dbReference>
<gene>
    <name evidence="2" type="ORF">HELGO_WM21697</name>
</gene>
<name>A0A6S6U7V1_9GAMM</name>
<dbReference type="InterPro" id="IPR003646">
    <property type="entry name" value="SH3-like_bac-type"/>
</dbReference>
<evidence type="ECO:0000313" key="2">
    <source>
        <dbReference type="EMBL" id="CAA6829206.1"/>
    </source>
</evidence>
<dbReference type="Gene3D" id="2.30.30.40">
    <property type="entry name" value="SH3 Domains"/>
    <property type="match status" value="1"/>
</dbReference>
<dbReference type="SMART" id="SM00287">
    <property type="entry name" value="SH3b"/>
    <property type="match status" value="1"/>
</dbReference>
<reference evidence="2" key="1">
    <citation type="submission" date="2020-01" db="EMBL/GenBank/DDBJ databases">
        <authorList>
            <person name="Meier V. D."/>
            <person name="Meier V D."/>
        </authorList>
    </citation>
    <scope>NUCLEOTIDE SEQUENCE</scope>
    <source>
        <strain evidence="2">HLG_WM_MAG_09</strain>
    </source>
</reference>
<organism evidence="2">
    <name type="scientific">uncultured Thiotrichaceae bacterium</name>
    <dbReference type="NCBI Taxonomy" id="298394"/>
    <lineage>
        <taxon>Bacteria</taxon>
        <taxon>Pseudomonadati</taxon>
        <taxon>Pseudomonadota</taxon>
        <taxon>Gammaproteobacteria</taxon>
        <taxon>Thiotrichales</taxon>
        <taxon>Thiotrichaceae</taxon>
        <taxon>environmental samples</taxon>
    </lineage>
</organism>